<reference evidence="5 6" key="1">
    <citation type="submission" date="2020-08" db="EMBL/GenBank/DDBJ databases">
        <title>Genomic Encyclopedia of Type Strains, Phase IV (KMG-IV): sequencing the most valuable type-strain genomes for metagenomic binning, comparative biology and taxonomic classification.</title>
        <authorList>
            <person name="Goeker M."/>
        </authorList>
    </citation>
    <scope>NUCLEOTIDE SEQUENCE [LARGE SCALE GENOMIC DNA]</scope>
    <source>
        <strain evidence="5 6">DSM 27057</strain>
    </source>
</reference>
<keyword evidence="2" id="KW-0479">Metal-binding</keyword>
<dbReference type="AlphaFoldDB" id="A0A7W6CPV4"/>
<dbReference type="GO" id="GO:0046872">
    <property type="term" value="F:metal ion binding"/>
    <property type="evidence" value="ECO:0007669"/>
    <property type="project" value="UniProtKB-KW"/>
</dbReference>
<dbReference type="InterPro" id="IPR011234">
    <property type="entry name" value="Fumarylacetoacetase-like_C"/>
</dbReference>
<evidence type="ECO:0000313" key="6">
    <source>
        <dbReference type="Proteomes" id="UP000548867"/>
    </source>
</evidence>
<dbReference type="Proteomes" id="UP000548867">
    <property type="component" value="Unassembled WGS sequence"/>
</dbReference>
<dbReference type="GO" id="GO:0044281">
    <property type="term" value="P:small molecule metabolic process"/>
    <property type="evidence" value="ECO:0007669"/>
    <property type="project" value="UniProtKB-ARBA"/>
</dbReference>
<feature type="region of interest" description="Disordered" evidence="3">
    <location>
        <begin position="1"/>
        <end position="20"/>
    </location>
</feature>
<dbReference type="SUPFAM" id="SSF56529">
    <property type="entry name" value="FAH"/>
    <property type="match status" value="1"/>
</dbReference>
<evidence type="ECO:0000259" key="4">
    <source>
        <dbReference type="Pfam" id="PF01557"/>
    </source>
</evidence>
<organism evidence="5 6">
    <name type="scientific">Novosphingobium sediminicola</name>
    <dbReference type="NCBI Taxonomy" id="563162"/>
    <lineage>
        <taxon>Bacteria</taxon>
        <taxon>Pseudomonadati</taxon>
        <taxon>Pseudomonadota</taxon>
        <taxon>Alphaproteobacteria</taxon>
        <taxon>Sphingomonadales</taxon>
        <taxon>Sphingomonadaceae</taxon>
        <taxon>Novosphingobium</taxon>
    </lineage>
</organism>
<dbReference type="EMBL" id="JACIDX010000032">
    <property type="protein sequence ID" value="MBB3957725.1"/>
    <property type="molecule type" value="Genomic_DNA"/>
</dbReference>
<evidence type="ECO:0000313" key="5">
    <source>
        <dbReference type="EMBL" id="MBB3957725.1"/>
    </source>
</evidence>
<comment type="similarity">
    <text evidence="1">Belongs to the FAH family.</text>
</comment>
<dbReference type="RefSeq" id="WP_183629279.1">
    <property type="nucleotide sequence ID" value="NZ_JACIDX010000032.1"/>
</dbReference>
<accession>A0A7W6CPV4</accession>
<gene>
    <name evidence="5" type="ORF">GGR38_004700</name>
</gene>
<evidence type="ECO:0000256" key="3">
    <source>
        <dbReference type="SAM" id="MobiDB-lite"/>
    </source>
</evidence>
<dbReference type="InterPro" id="IPR051121">
    <property type="entry name" value="FAH"/>
</dbReference>
<dbReference type="GO" id="GO:0003824">
    <property type="term" value="F:catalytic activity"/>
    <property type="evidence" value="ECO:0007669"/>
    <property type="project" value="InterPro"/>
</dbReference>
<name>A0A7W6CPV4_9SPHN</name>
<dbReference type="Pfam" id="PF01557">
    <property type="entry name" value="FAA_hydrolase"/>
    <property type="match status" value="1"/>
</dbReference>
<proteinExistence type="inferred from homology"/>
<sequence>MTDHSFLKPLPAAPQPDGVDDVTGLVSGTFGIGTFRDGDGSAFPGVVLPGGGVYSLAEEYRDTHAVFEDWARASNLANDVAAHQDRHAHDYRALTILPVLAHPNMLCAGSNYRQHVAEMMTFNKFNQDKRLADESDEQFFARNLREIDRRAREGMPYFWTGLHSSLCGANEDVPLPLVGEHPDWELEFGAIVGKTGRYVRPDEAGDLIAAYVMVNDIGTVDEFRRADVRFMYDWVSKHQPNFKPFGPFAVPKEFVDRNKVQIRLKVNGEIRQDWPISDMIFQPEQILSYASERIRLVPGDLLITGSPPGNGAMWGNAWLKPGDVMESEITYLGRQTNRIVAEETGGRTPTYGPFITEW</sequence>
<evidence type="ECO:0000256" key="2">
    <source>
        <dbReference type="ARBA" id="ARBA00022723"/>
    </source>
</evidence>
<dbReference type="Gene3D" id="3.90.850.10">
    <property type="entry name" value="Fumarylacetoacetase-like, C-terminal domain"/>
    <property type="match status" value="1"/>
</dbReference>
<protein>
    <submittedName>
        <fullName evidence="5">2-keto-4-pentenoate hydratase/2-oxohepta-3-ene-1,7-dioic acid hydratase in catechol pathway</fullName>
    </submittedName>
</protein>
<evidence type="ECO:0000256" key="1">
    <source>
        <dbReference type="ARBA" id="ARBA00010211"/>
    </source>
</evidence>
<keyword evidence="6" id="KW-1185">Reference proteome</keyword>
<dbReference type="InterPro" id="IPR036663">
    <property type="entry name" value="Fumarylacetoacetase_C_sf"/>
</dbReference>
<dbReference type="PANTHER" id="PTHR42796:SF4">
    <property type="entry name" value="FUMARYLACETOACETATE HYDROLASE DOMAIN-CONTAINING PROTEIN 2A"/>
    <property type="match status" value="1"/>
</dbReference>
<comment type="caution">
    <text evidence="5">The sequence shown here is derived from an EMBL/GenBank/DDBJ whole genome shotgun (WGS) entry which is preliminary data.</text>
</comment>
<feature type="domain" description="Fumarylacetoacetase-like C-terminal" evidence="4">
    <location>
        <begin position="105"/>
        <end position="340"/>
    </location>
</feature>
<dbReference type="PANTHER" id="PTHR42796">
    <property type="entry name" value="FUMARYLACETOACETATE HYDROLASE DOMAIN-CONTAINING PROTEIN 2A-RELATED"/>
    <property type="match status" value="1"/>
</dbReference>